<evidence type="ECO:0000313" key="3">
    <source>
        <dbReference type="EMBL" id="QOW07579.1"/>
    </source>
</evidence>
<dbReference type="EMBL" id="MT226925">
    <property type="protein sequence ID" value="QOW07579.1"/>
    <property type="molecule type" value="Genomic_DNA"/>
</dbReference>
<name>A0A7S6ZPC0_9STRA</name>
<keyword evidence="3" id="KW-0934">Plastid</keyword>
<sequence length="264" mass="30729">MKNLIQTSTFEFNKFAKLLAKYNYKVKKYDILAGIVIGLEENYALVDLGLTRVALLPRTEIFIKPTLKFTQVININFTGEFMILNINPLNNQIVVSMNKVHILRRWERIKQMDFLNMIIYGRLKESLPKGRIIAFEGLKLFAPNSHIPKYYRRKKQKDIFLPMKFLELKESIHTVSISLKLAFLRKQHSVFKTGSIYIGCITSITYFGIFLNIFGVKCLLHISELSNRKISKIDLFFSIGDELRVKIIYKNVEEGRIAASIKRL</sequence>
<dbReference type="SMART" id="SM00316">
    <property type="entry name" value="S1"/>
    <property type="match status" value="2"/>
</dbReference>
<dbReference type="AlphaFoldDB" id="A0A7S6ZPC0"/>
<geneLocation type="chloroplast" evidence="3"/>
<dbReference type="GeneID" id="63377869"/>
<protein>
    <submittedName>
        <fullName evidence="3">Ribosomal protein S1</fullName>
    </submittedName>
</protein>
<feature type="domain" description="S1 motif" evidence="2">
    <location>
        <begin position="194"/>
        <end position="262"/>
    </location>
</feature>
<dbReference type="Pfam" id="PF00575">
    <property type="entry name" value="S1"/>
    <property type="match status" value="1"/>
</dbReference>
<evidence type="ECO:0000259" key="2">
    <source>
        <dbReference type="PROSITE" id="PS50126"/>
    </source>
</evidence>
<keyword evidence="1" id="KW-0812">Transmembrane</keyword>
<dbReference type="Gene3D" id="2.40.50.140">
    <property type="entry name" value="Nucleic acid-binding proteins"/>
    <property type="match status" value="2"/>
</dbReference>
<dbReference type="GO" id="GO:0003729">
    <property type="term" value="F:mRNA binding"/>
    <property type="evidence" value="ECO:0007669"/>
    <property type="project" value="TreeGrafter"/>
</dbReference>
<dbReference type="RefSeq" id="YP_010032372.1">
    <property type="nucleotide sequence ID" value="NC_053868.1"/>
</dbReference>
<dbReference type="InterPro" id="IPR012340">
    <property type="entry name" value="NA-bd_OB-fold"/>
</dbReference>
<proteinExistence type="predicted"/>
<dbReference type="SUPFAM" id="SSF50249">
    <property type="entry name" value="Nucleic acid-binding proteins"/>
    <property type="match status" value="2"/>
</dbReference>
<keyword evidence="3" id="KW-0689">Ribosomal protein</keyword>
<dbReference type="GO" id="GO:0006412">
    <property type="term" value="P:translation"/>
    <property type="evidence" value="ECO:0007669"/>
    <property type="project" value="TreeGrafter"/>
</dbReference>
<dbReference type="PROSITE" id="PS50126">
    <property type="entry name" value="S1"/>
    <property type="match status" value="1"/>
</dbReference>
<dbReference type="GO" id="GO:0005840">
    <property type="term" value="C:ribosome"/>
    <property type="evidence" value="ECO:0007669"/>
    <property type="project" value="UniProtKB-KW"/>
</dbReference>
<dbReference type="InterPro" id="IPR003029">
    <property type="entry name" value="S1_domain"/>
</dbReference>
<dbReference type="GO" id="GO:0003735">
    <property type="term" value="F:structural constituent of ribosome"/>
    <property type="evidence" value="ECO:0007669"/>
    <property type="project" value="TreeGrafter"/>
</dbReference>
<keyword evidence="1" id="KW-0472">Membrane</keyword>
<keyword evidence="1" id="KW-1133">Transmembrane helix</keyword>
<organism evidence="3">
    <name type="scientific">Schizocladia ischiensis</name>
    <dbReference type="NCBI Taxonomy" id="196139"/>
    <lineage>
        <taxon>Eukaryota</taxon>
        <taxon>Sar</taxon>
        <taxon>Stramenopiles</taxon>
        <taxon>Ochrophyta</taxon>
        <taxon>PX clade</taxon>
        <taxon>Schizocladiophyceae</taxon>
        <taxon>Schizocladiales</taxon>
        <taxon>Schizocladiaceae</taxon>
        <taxon>Schizocladia</taxon>
    </lineage>
</organism>
<accession>A0A7S6ZPC0</accession>
<evidence type="ECO:0000256" key="1">
    <source>
        <dbReference type="SAM" id="Phobius"/>
    </source>
</evidence>
<dbReference type="InterPro" id="IPR050437">
    <property type="entry name" value="Ribos_protein_bS1-like"/>
</dbReference>
<gene>
    <name evidence="3" type="primary">rps1</name>
</gene>
<reference evidence="3" key="1">
    <citation type="submission" date="2020-03" db="EMBL/GenBank/DDBJ databases">
        <title>Schizocladia ischiensis organellar genomes: estimating the origin of multicellularity in heterokonts and the emergence of shallow ocean ecosystems.</title>
        <authorList>
            <person name="Phillips N.E."/>
            <person name="Braun E.L."/>
            <person name="Boore J."/>
            <person name="Cheda B."/>
            <person name="Salomon M.P."/>
        </authorList>
    </citation>
    <scope>NUCLEOTIDE SEQUENCE</scope>
</reference>
<keyword evidence="3" id="KW-0687">Ribonucleoprotein</keyword>
<feature type="transmembrane region" description="Helical" evidence="1">
    <location>
        <begin position="196"/>
        <end position="220"/>
    </location>
</feature>
<dbReference type="PANTHER" id="PTHR10724">
    <property type="entry name" value="30S RIBOSOMAL PROTEIN S1"/>
    <property type="match status" value="1"/>
</dbReference>
<keyword evidence="3" id="KW-0150">Chloroplast</keyword>